<evidence type="ECO:0000256" key="3">
    <source>
        <dbReference type="ARBA" id="ARBA00022750"/>
    </source>
</evidence>
<dbReference type="InterPro" id="IPR050951">
    <property type="entry name" value="Retrovirus_Pol_polyprotein"/>
</dbReference>
<keyword evidence="2" id="KW-0479">Metal-binding</keyword>
<dbReference type="AlphaFoldDB" id="A0AA88QVG8"/>
<keyword evidence="7" id="KW-0695">RNA-directed DNA polymerase</keyword>
<keyword evidence="8" id="KW-0548">Nucleotidyltransferase</keyword>
<keyword evidence="8" id="KW-0239">DNA-directed DNA polymerase</keyword>
<dbReference type="GO" id="GO:0004190">
    <property type="term" value="F:aspartic-type endopeptidase activity"/>
    <property type="evidence" value="ECO:0007669"/>
    <property type="project" value="UniProtKB-KW"/>
</dbReference>
<name>A0AA88QVG8_9ASTE</name>
<dbReference type="GO" id="GO:0003887">
    <property type="term" value="F:DNA-directed DNA polymerase activity"/>
    <property type="evidence" value="ECO:0007669"/>
    <property type="project" value="UniProtKB-KW"/>
</dbReference>
<dbReference type="GO" id="GO:0006310">
    <property type="term" value="P:DNA recombination"/>
    <property type="evidence" value="ECO:0007669"/>
    <property type="project" value="UniProtKB-KW"/>
</dbReference>
<evidence type="ECO:0000256" key="1">
    <source>
        <dbReference type="ARBA" id="ARBA00022670"/>
    </source>
</evidence>
<evidence type="ECO:0000259" key="11">
    <source>
        <dbReference type="PROSITE" id="PS50994"/>
    </source>
</evidence>
<dbReference type="GO" id="GO:0003964">
    <property type="term" value="F:RNA-directed DNA polymerase activity"/>
    <property type="evidence" value="ECO:0007669"/>
    <property type="project" value="UniProtKB-KW"/>
</dbReference>
<dbReference type="GO" id="GO:0046872">
    <property type="term" value="F:metal ion binding"/>
    <property type="evidence" value="ECO:0007669"/>
    <property type="project" value="UniProtKB-KW"/>
</dbReference>
<evidence type="ECO:0000256" key="10">
    <source>
        <dbReference type="ARBA" id="ARBA00023172"/>
    </source>
</evidence>
<dbReference type="Pfam" id="PF17921">
    <property type="entry name" value="Integrase_H2C2"/>
    <property type="match status" value="1"/>
</dbReference>
<keyword evidence="6" id="KW-0229">DNA integration</keyword>
<protein>
    <recommendedName>
        <fullName evidence="11">Integrase catalytic domain-containing protein</fullName>
    </recommendedName>
</protein>
<keyword evidence="10" id="KW-0233">DNA recombination</keyword>
<keyword evidence="4" id="KW-0378">Hydrolase</keyword>
<evidence type="ECO:0000256" key="4">
    <source>
        <dbReference type="ARBA" id="ARBA00022801"/>
    </source>
</evidence>
<sequence length="579" mass="65615">MCLGSWRGLVDFSVAPMDDFKVVIGLDFLRQVNALVSPYSNAVHIMEKGVSCAVPTSGGTSSAKTLASMQLSAMQIVKGVKKGEATFLAALKMEDHVGDSTEPLPREIEEVLEGNKDVMPPEQLFKLAESGQTQRFWVEDGLLYTKGQRVYVPKWNNLRKTIIRECHDTPWAGHPGQRRTYALVEASYYWPQMKDEVEAYVKTCLVCQQDKVENQLPAGLLEPLPIPAHPWESVSMDFITCLPRSEGCGSIMVVVDRFSKYATFVASPADCTAEEAARLFLKNVVKYWGLPKVIVSDRDPRFTGKFWTELFKLLGSELHFSTSFHPQTNGQTERVNALLECYLRHFVSANQTDWARLLDVAQFSYNLMRSEATNQSPFEIAIGQQPLTPLALAGDYKGRSPLAAQVARSWNEQADVARSYLDKAGRKMKKWADKRRRPKEYNLGDMVMLKLLPQQFKSFRKVHKGLIRRYEGPFPIVAKVGKVSYRLELPPKLKIHPVFHVSLLKPHYDDKEDPSRGESHRAPTAVVRSYDKEAEYVLSDKIERRRVRNWGWDSISQDKKLGMGLPIPILGYNVAIFRA</sequence>
<dbReference type="InterPro" id="IPR056924">
    <property type="entry name" value="SH3_Tf2-1"/>
</dbReference>
<dbReference type="SUPFAM" id="SSF53098">
    <property type="entry name" value="Ribonuclease H-like"/>
    <property type="match status" value="1"/>
</dbReference>
<keyword evidence="1" id="KW-0645">Protease</keyword>
<dbReference type="InterPro" id="IPR036397">
    <property type="entry name" value="RNaseH_sf"/>
</dbReference>
<evidence type="ECO:0000256" key="7">
    <source>
        <dbReference type="ARBA" id="ARBA00022918"/>
    </source>
</evidence>
<keyword evidence="5" id="KW-0460">Magnesium</keyword>
<dbReference type="FunFam" id="1.10.340.70:FF:000001">
    <property type="entry name" value="Retrovirus-related Pol polyprotein from transposon gypsy-like Protein"/>
    <property type="match status" value="1"/>
</dbReference>
<keyword evidence="13" id="KW-1185">Reference proteome</keyword>
<organism evidence="12 13">
    <name type="scientific">Escallonia rubra</name>
    <dbReference type="NCBI Taxonomy" id="112253"/>
    <lineage>
        <taxon>Eukaryota</taxon>
        <taxon>Viridiplantae</taxon>
        <taxon>Streptophyta</taxon>
        <taxon>Embryophyta</taxon>
        <taxon>Tracheophyta</taxon>
        <taxon>Spermatophyta</taxon>
        <taxon>Magnoliopsida</taxon>
        <taxon>eudicotyledons</taxon>
        <taxon>Gunneridae</taxon>
        <taxon>Pentapetalae</taxon>
        <taxon>asterids</taxon>
        <taxon>campanulids</taxon>
        <taxon>Escalloniales</taxon>
        <taxon>Escalloniaceae</taxon>
        <taxon>Escallonia</taxon>
    </lineage>
</organism>
<dbReference type="InterPro" id="IPR001584">
    <property type="entry name" value="Integrase_cat-core"/>
</dbReference>
<dbReference type="PROSITE" id="PS50994">
    <property type="entry name" value="INTEGRASE"/>
    <property type="match status" value="1"/>
</dbReference>
<keyword evidence="3" id="KW-0064">Aspartyl protease</keyword>
<dbReference type="Proteomes" id="UP001187471">
    <property type="component" value="Unassembled WGS sequence"/>
</dbReference>
<comment type="caution">
    <text evidence="12">The sequence shown here is derived from an EMBL/GenBank/DDBJ whole genome shotgun (WGS) entry which is preliminary data.</text>
</comment>
<evidence type="ECO:0000256" key="2">
    <source>
        <dbReference type="ARBA" id="ARBA00022723"/>
    </source>
</evidence>
<accession>A0AA88QVG8</accession>
<reference evidence="12" key="1">
    <citation type="submission" date="2022-12" db="EMBL/GenBank/DDBJ databases">
        <title>Draft genome assemblies for two species of Escallonia (Escalloniales).</title>
        <authorList>
            <person name="Chanderbali A."/>
            <person name="Dervinis C."/>
            <person name="Anghel I."/>
            <person name="Soltis D."/>
            <person name="Soltis P."/>
            <person name="Zapata F."/>
        </authorList>
    </citation>
    <scope>NUCLEOTIDE SEQUENCE</scope>
    <source>
        <strain evidence="12">UCBG92.1500</strain>
        <tissue evidence="12">Leaf</tissue>
    </source>
</reference>
<dbReference type="PANTHER" id="PTHR37984">
    <property type="entry name" value="PROTEIN CBG26694"/>
    <property type="match status" value="1"/>
</dbReference>
<gene>
    <name evidence="12" type="ORF">RJ640_030342</name>
</gene>
<dbReference type="GO" id="GO:0003677">
    <property type="term" value="F:DNA binding"/>
    <property type="evidence" value="ECO:0007669"/>
    <property type="project" value="UniProtKB-KW"/>
</dbReference>
<evidence type="ECO:0000256" key="6">
    <source>
        <dbReference type="ARBA" id="ARBA00022908"/>
    </source>
</evidence>
<feature type="domain" description="Integrase catalytic" evidence="11">
    <location>
        <begin position="226"/>
        <end position="385"/>
    </location>
</feature>
<dbReference type="PANTHER" id="PTHR37984:SF5">
    <property type="entry name" value="PROTEIN NYNRIN-LIKE"/>
    <property type="match status" value="1"/>
</dbReference>
<dbReference type="Gene3D" id="3.30.420.10">
    <property type="entry name" value="Ribonuclease H-like superfamily/Ribonuclease H"/>
    <property type="match status" value="1"/>
</dbReference>
<evidence type="ECO:0000256" key="5">
    <source>
        <dbReference type="ARBA" id="ARBA00022842"/>
    </source>
</evidence>
<dbReference type="InterPro" id="IPR041588">
    <property type="entry name" value="Integrase_H2C2"/>
</dbReference>
<dbReference type="GO" id="GO:0015074">
    <property type="term" value="P:DNA integration"/>
    <property type="evidence" value="ECO:0007669"/>
    <property type="project" value="UniProtKB-KW"/>
</dbReference>
<dbReference type="EMBL" id="JAVXUO010002587">
    <property type="protein sequence ID" value="KAK2971376.1"/>
    <property type="molecule type" value="Genomic_DNA"/>
</dbReference>
<dbReference type="Gene3D" id="1.10.340.70">
    <property type="match status" value="1"/>
</dbReference>
<evidence type="ECO:0000313" key="13">
    <source>
        <dbReference type="Proteomes" id="UP001187471"/>
    </source>
</evidence>
<evidence type="ECO:0000256" key="8">
    <source>
        <dbReference type="ARBA" id="ARBA00022932"/>
    </source>
</evidence>
<evidence type="ECO:0000313" key="12">
    <source>
        <dbReference type="EMBL" id="KAK2971376.1"/>
    </source>
</evidence>
<dbReference type="InterPro" id="IPR012337">
    <property type="entry name" value="RNaseH-like_sf"/>
</dbReference>
<proteinExistence type="predicted"/>
<keyword evidence="8" id="KW-0808">Transferase</keyword>
<evidence type="ECO:0000256" key="9">
    <source>
        <dbReference type="ARBA" id="ARBA00023125"/>
    </source>
</evidence>
<dbReference type="GO" id="GO:0006508">
    <property type="term" value="P:proteolysis"/>
    <property type="evidence" value="ECO:0007669"/>
    <property type="project" value="UniProtKB-KW"/>
</dbReference>
<keyword evidence="9" id="KW-0238">DNA-binding</keyword>
<dbReference type="Pfam" id="PF24626">
    <property type="entry name" value="SH3_Tf2-1"/>
    <property type="match status" value="1"/>
</dbReference>